<accession>A0A918H4H0</accession>
<dbReference type="InterPro" id="IPR015943">
    <property type="entry name" value="WD40/YVTN_repeat-like_dom_sf"/>
</dbReference>
<evidence type="ECO:0000313" key="4">
    <source>
        <dbReference type="Proteomes" id="UP000619486"/>
    </source>
</evidence>
<evidence type="ECO:0000256" key="1">
    <source>
        <dbReference type="SAM" id="MobiDB-lite"/>
    </source>
</evidence>
<organism evidence="3 4">
    <name type="scientific">Streptomyces purpureus</name>
    <dbReference type="NCBI Taxonomy" id="1951"/>
    <lineage>
        <taxon>Bacteria</taxon>
        <taxon>Bacillati</taxon>
        <taxon>Actinomycetota</taxon>
        <taxon>Actinomycetes</taxon>
        <taxon>Kitasatosporales</taxon>
        <taxon>Streptomycetaceae</taxon>
        <taxon>Streptomyces</taxon>
    </lineage>
</organism>
<dbReference type="CDD" id="cd15482">
    <property type="entry name" value="Sialidase_non-viral"/>
    <property type="match status" value="1"/>
</dbReference>
<dbReference type="Proteomes" id="UP000619486">
    <property type="component" value="Unassembled WGS sequence"/>
</dbReference>
<dbReference type="PROSITE" id="PS51257">
    <property type="entry name" value="PROKAR_LIPOPROTEIN"/>
    <property type="match status" value="1"/>
</dbReference>
<keyword evidence="4" id="KW-1185">Reference proteome</keyword>
<dbReference type="EMBL" id="BMQQ01000012">
    <property type="protein sequence ID" value="GGT38037.1"/>
    <property type="molecule type" value="Genomic_DNA"/>
</dbReference>
<reference evidence="3" key="1">
    <citation type="journal article" date="2014" name="Int. J. Syst. Evol. Microbiol.">
        <title>Complete genome sequence of Corynebacterium casei LMG S-19264T (=DSM 44701T), isolated from a smear-ripened cheese.</title>
        <authorList>
            <consortium name="US DOE Joint Genome Institute (JGI-PGF)"/>
            <person name="Walter F."/>
            <person name="Albersmeier A."/>
            <person name="Kalinowski J."/>
            <person name="Ruckert C."/>
        </authorList>
    </citation>
    <scope>NUCLEOTIDE SEQUENCE</scope>
    <source>
        <strain evidence="3">JCM 3172</strain>
    </source>
</reference>
<proteinExistence type="predicted"/>
<gene>
    <name evidence="3" type="ORF">GCM10014713_34700</name>
</gene>
<dbReference type="AlphaFoldDB" id="A0A918H4H0"/>
<dbReference type="RefSeq" id="WP_229833019.1">
    <property type="nucleotide sequence ID" value="NZ_BMQQ01000012.1"/>
</dbReference>
<comment type="caution">
    <text evidence="3">The sequence shown here is derived from an EMBL/GenBank/DDBJ whole genome shotgun (WGS) entry which is preliminary data.</text>
</comment>
<reference evidence="3" key="2">
    <citation type="submission" date="2020-09" db="EMBL/GenBank/DDBJ databases">
        <authorList>
            <person name="Sun Q."/>
            <person name="Ohkuma M."/>
        </authorList>
    </citation>
    <scope>NUCLEOTIDE SEQUENCE</scope>
    <source>
        <strain evidence="3">JCM 3172</strain>
    </source>
</reference>
<feature type="signal peptide" evidence="2">
    <location>
        <begin position="1"/>
        <end position="22"/>
    </location>
</feature>
<evidence type="ECO:0000256" key="2">
    <source>
        <dbReference type="SAM" id="SignalP"/>
    </source>
</evidence>
<feature type="region of interest" description="Disordered" evidence="1">
    <location>
        <begin position="25"/>
        <end position="61"/>
    </location>
</feature>
<sequence length="407" mass="41981">MRGHIGAVGAVVALVLVGTAGTAGCTAEPAGRSAAPARSEGAAGPAAGAPAPPRMPSAPDLPGWAHSPGFAADGSGFTLLARCVEDEAQPENSFCRQHVAVLDKGAARWELRRSPLPEVRGTHGVSAQITVLGPGRALIQEGSEEHPLRTWFTRDGGRSWTKGEGRPAGTVAAIPTGGALTLACAQPPGASVDDCARRQLLVISPEDGKFRALARGPQLGSHMRPADVAEPDGSWWASGVDPVSKRPAVAVSRDAGRSWATSVLPSPPTTNPWGVSVAVGPDAVYAAEMGELTGGEPVKNPMRALHRSLDGGRTWKRMWTTTSTDEPRTLLGLPVPGPGGRVTIHGEAGAYTSMDGGSTFRPAGARLGHVNRTPMGLLRQPGSGCEYGISADGVRWTQVRLACSAES</sequence>
<name>A0A918H4H0_9ACTN</name>
<evidence type="ECO:0008006" key="5">
    <source>
        <dbReference type="Google" id="ProtNLM"/>
    </source>
</evidence>
<evidence type="ECO:0000313" key="3">
    <source>
        <dbReference type="EMBL" id="GGT38037.1"/>
    </source>
</evidence>
<dbReference type="SUPFAM" id="SSF110296">
    <property type="entry name" value="Oligoxyloglucan reducing end-specific cellobiohydrolase"/>
    <property type="match status" value="1"/>
</dbReference>
<keyword evidence="2" id="KW-0732">Signal</keyword>
<dbReference type="Gene3D" id="2.130.10.10">
    <property type="entry name" value="YVTN repeat-like/Quinoprotein amine dehydrogenase"/>
    <property type="match status" value="1"/>
</dbReference>
<protein>
    <recommendedName>
        <fullName evidence="5">Exo-alpha-sialidase</fullName>
    </recommendedName>
</protein>
<feature type="compositionally biased region" description="Low complexity" evidence="1">
    <location>
        <begin position="25"/>
        <end position="49"/>
    </location>
</feature>
<feature type="chain" id="PRO_5038448440" description="Exo-alpha-sialidase" evidence="2">
    <location>
        <begin position="23"/>
        <end position="407"/>
    </location>
</feature>